<feature type="transmembrane region" description="Helical" evidence="1">
    <location>
        <begin position="37"/>
        <end position="55"/>
    </location>
</feature>
<keyword evidence="3" id="KW-1185">Reference proteome</keyword>
<accession>A0A840I6F5</accession>
<comment type="caution">
    <text evidence="2">The sequence shown here is derived from an EMBL/GenBank/DDBJ whole genome shotgun (WGS) entry which is preliminary data.</text>
</comment>
<keyword evidence="1" id="KW-0472">Membrane</keyword>
<dbReference type="Proteomes" id="UP000563524">
    <property type="component" value="Unassembled WGS sequence"/>
</dbReference>
<sequence>MTALVDTSERSNLGEDAMEGEKARQGKVILRRRWQRIVFVGGLAAIVLVVILLRLT</sequence>
<keyword evidence="1" id="KW-1133">Transmembrane helix</keyword>
<name>A0A840I6F5_9PROT</name>
<dbReference type="AlphaFoldDB" id="A0A840I6F5"/>
<proteinExistence type="predicted"/>
<keyword evidence="2" id="KW-0132">Cell division</keyword>
<gene>
    <name evidence="2" type="ORF">GGQ59_002127</name>
</gene>
<dbReference type="GO" id="GO:0051301">
    <property type="term" value="P:cell division"/>
    <property type="evidence" value="ECO:0007669"/>
    <property type="project" value="UniProtKB-KW"/>
</dbReference>
<keyword evidence="2" id="KW-0131">Cell cycle</keyword>
<keyword evidence="1" id="KW-0812">Transmembrane</keyword>
<reference evidence="2 3" key="1">
    <citation type="submission" date="2020-08" db="EMBL/GenBank/DDBJ databases">
        <title>Genomic Encyclopedia of Type Strains, Phase IV (KMG-IV): sequencing the most valuable type-strain genomes for metagenomic binning, comparative biology and taxonomic classification.</title>
        <authorList>
            <person name="Goeker M."/>
        </authorList>
    </citation>
    <scope>NUCLEOTIDE SEQUENCE [LARGE SCALE GENOMIC DNA]</scope>
    <source>
        <strain evidence="2 3">DSM 102850</strain>
    </source>
</reference>
<evidence type="ECO:0000256" key="1">
    <source>
        <dbReference type="SAM" id="Phobius"/>
    </source>
</evidence>
<organism evidence="2 3">
    <name type="scientific">Parvularcula dongshanensis</name>
    <dbReference type="NCBI Taxonomy" id="1173995"/>
    <lineage>
        <taxon>Bacteria</taxon>
        <taxon>Pseudomonadati</taxon>
        <taxon>Pseudomonadota</taxon>
        <taxon>Alphaproteobacteria</taxon>
        <taxon>Parvularculales</taxon>
        <taxon>Parvularculaceae</taxon>
        <taxon>Parvularcula</taxon>
    </lineage>
</organism>
<evidence type="ECO:0000313" key="3">
    <source>
        <dbReference type="Proteomes" id="UP000563524"/>
    </source>
</evidence>
<dbReference type="EMBL" id="JACHOB010000004">
    <property type="protein sequence ID" value="MBB4659590.1"/>
    <property type="molecule type" value="Genomic_DNA"/>
</dbReference>
<evidence type="ECO:0000313" key="2">
    <source>
        <dbReference type="EMBL" id="MBB4659590.1"/>
    </source>
</evidence>
<protein>
    <submittedName>
        <fullName evidence="2">Cell division septal protein FtsQ</fullName>
    </submittedName>
</protein>
<dbReference type="RefSeq" id="WP_221400992.1">
    <property type="nucleotide sequence ID" value="NZ_JACHOB010000004.1"/>
</dbReference>